<dbReference type="GO" id="GO:0036149">
    <property type="term" value="P:phosphatidylinositol acyl-chain remodeling"/>
    <property type="evidence" value="ECO:0007669"/>
    <property type="project" value="TreeGrafter"/>
</dbReference>
<feature type="transmembrane region" description="Helical" evidence="4">
    <location>
        <begin position="24"/>
        <end position="50"/>
    </location>
</feature>
<dbReference type="InterPro" id="IPR002123">
    <property type="entry name" value="Plipid/glycerol_acylTrfase"/>
</dbReference>
<evidence type="ECO:0000313" key="7">
    <source>
        <dbReference type="Proteomes" id="UP000613177"/>
    </source>
</evidence>
<protein>
    <recommendedName>
        <fullName evidence="5">Phospholipid/glycerol acyltransferase domain-containing protein</fullName>
    </recommendedName>
</protein>
<evidence type="ECO:0000256" key="1">
    <source>
        <dbReference type="ARBA" id="ARBA00008655"/>
    </source>
</evidence>
<dbReference type="InterPro" id="IPR032098">
    <property type="entry name" value="Acyltransf_C"/>
</dbReference>
<dbReference type="GO" id="GO:0016746">
    <property type="term" value="F:acyltransferase activity"/>
    <property type="evidence" value="ECO:0007669"/>
    <property type="project" value="UniProtKB-KW"/>
</dbReference>
<reference evidence="6" key="1">
    <citation type="submission" date="2021-01" db="EMBL/GenBank/DDBJ databases">
        <title>Metabolic potential, ecology and presence of endohyphal bacteria is reflected in genomic diversity of Mucoromycotina.</title>
        <authorList>
            <person name="Muszewska A."/>
            <person name="Okrasinska A."/>
            <person name="Steczkiewicz K."/>
            <person name="Drgas O."/>
            <person name="Orlowska M."/>
            <person name="Perlinska-Lenart U."/>
            <person name="Aleksandrzak-Piekarczyk T."/>
            <person name="Szatraj K."/>
            <person name="Zielenkiewicz U."/>
            <person name="Pilsyk S."/>
            <person name="Malc E."/>
            <person name="Mieczkowski P."/>
            <person name="Kruszewska J.S."/>
            <person name="Biernat P."/>
            <person name="Pawlowska J."/>
        </authorList>
    </citation>
    <scope>NUCLEOTIDE SEQUENCE</scope>
    <source>
        <strain evidence="6">WA0000018081</strain>
    </source>
</reference>
<accession>A0A8H7SMV1</accession>
<keyword evidence="4" id="KW-1133">Transmembrane helix</keyword>
<keyword evidence="4" id="KW-0812">Transmembrane</keyword>
<dbReference type="SMART" id="SM00563">
    <property type="entry name" value="PlsC"/>
    <property type="match status" value="1"/>
</dbReference>
<dbReference type="Pfam" id="PF16076">
    <property type="entry name" value="Acyltransf_C"/>
    <property type="match status" value="1"/>
</dbReference>
<feature type="transmembrane region" description="Helical" evidence="4">
    <location>
        <begin position="338"/>
        <end position="355"/>
    </location>
</feature>
<dbReference type="SUPFAM" id="SSF69593">
    <property type="entry name" value="Glycerol-3-phosphate (1)-acyltransferase"/>
    <property type="match status" value="1"/>
</dbReference>
<evidence type="ECO:0000256" key="4">
    <source>
        <dbReference type="SAM" id="Phobius"/>
    </source>
</evidence>
<dbReference type="CDD" id="cd07990">
    <property type="entry name" value="LPLAT_LCLAT1-like"/>
    <property type="match status" value="1"/>
</dbReference>
<evidence type="ECO:0000313" key="6">
    <source>
        <dbReference type="EMBL" id="KAG2231896.1"/>
    </source>
</evidence>
<sequence length="370" mass="43210">MSTDNTSNSQPIKPKISWWSPHTILQILFVNFGLFFQSTCIVFTQLYSLFIYPFSFKKYRQFISYTMRMWSQNLVALVQWFAPSDIVMTFDQSCGELDDIVRKDSKTGDITSLVFPKRIVAVANHQIYADWIYIWCIAHLAGAHGVVKIILKHSLKNLPVYGLKLALDQETIESNLERSKKSDQPMWLVLFPEGTVVSPCTRKRSKEFAEKNNLKDNRYTLLPRSTGLRLCTTTLDDSVEYMYDFTIGYSGVGPNEIPEQVYTIQSIFFFKHFPKKIHVQVRRFKIGSIPKAEEEFNQWVHERWIEKDELMGHFYKYGQFPPQDRTIEVPIKLRNNSILDLAHIWVFLVPYLLLVKKIMNLAFTFKNAAT</sequence>
<name>A0A8H7SMV1_9FUNG</name>
<evidence type="ECO:0000256" key="3">
    <source>
        <dbReference type="ARBA" id="ARBA00023315"/>
    </source>
</evidence>
<keyword evidence="3" id="KW-0012">Acyltransferase</keyword>
<comment type="similarity">
    <text evidence="1">Belongs to the 1-acyl-sn-glycerol-3-phosphate acyltransferase family.</text>
</comment>
<dbReference type="GO" id="GO:0005783">
    <property type="term" value="C:endoplasmic reticulum"/>
    <property type="evidence" value="ECO:0007669"/>
    <property type="project" value="TreeGrafter"/>
</dbReference>
<feature type="domain" description="Phospholipid/glycerol acyltransferase" evidence="5">
    <location>
        <begin position="119"/>
        <end position="229"/>
    </location>
</feature>
<dbReference type="AlphaFoldDB" id="A0A8H7SMV1"/>
<dbReference type="PANTHER" id="PTHR10983:SF16">
    <property type="entry name" value="LYSOCARDIOLIPIN ACYLTRANSFERASE 1"/>
    <property type="match status" value="1"/>
</dbReference>
<comment type="caution">
    <text evidence="6">The sequence shown here is derived from an EMBL/GenBank/DDBJ whole genome shotgun (WGS) entry which is preliminary data.</text>
</comment>
<dbReference type="Proteomes" id="UP000613177">
    <property type="component" value="Unassembled WGS sequence"/>
</dbReference>
<dbReference type="PANTHER" id="PTHR10983">
    <property type="entry name" value="1-ACYLGLYCEROL-3-PHOSPHATE ACYLTRANSFERASE-RELATED"/>
    <property type="match status" value="1"/>
</dbReference>
<dbReference type="Pfam" id="PF01553">
    <property type="entry name" value="Acyltransferase"/>
    <property type="match status" value="1"/>
</dbReference>
<keyword evidence="7" id="KW-1185">Reference proteome</keyword>
<keyword evidence="2" id="KW-0808">Transferase</keyword>
<evidence type="ECO:0000259" key="5">
    <source>
        <dbReference type="SMART" id="SM00563"/>
    </source>
</evidence>
<keyword evidence="4" id="KW-0472">Membrane</keyword>
<gene>
    <name evidence="6" type="ORF">INT48_008922</name>
</gene>
<evidence type="ECO:0000256" key="2">
    <source>
        <dbReference type="ARBA" id="ARBA00022679"/>
    </source>
</evidence>
<dbReference type="EMBL" id="JAEPRE010000131">
    <property type="protein sequence ID" value="KAG2231896.1"/>
    <property type="molecule type" value="Genomic_DNA"/>
</dbReference>
<proteinExistence type="inferred from homology"/>
<organism evidence="6 7">
    <name type="scientific">Thamnidium elegans</name>
    <dbReference type="NCBI Taxonomy" id="101142"/>
    <lineage>
        <taxon>Eukaryota</taxon>
        <taxon>Fungi</taxon>
        <taxon>Fungi incertae sedis</taxon>
        <taxon>Mucoromycota</taxon>
        <taxon>Mucoromycotina</taxon>
        <taxon>Mucoromycetes</taxon>
        <taxon>Mucorales</taxon>
        <taxon>Mucorineae</taxon>
        <taxon>Mucoraceae</taxon>
        <taxon>Thamnidium</taxon>
    </lineage>
</organism>